<dbReference type="EMBL" id="JBBNFP010000003">
    <property type="protein sequence ID" value="MEQ2485693.1"/>
    <property type="molecule type" value="Genomic_DNA"/>
</dbReference>
<keyword evidence="1" id="KW-0732">Signal</keyword>
<proteinExistence type="predicted"/>
<sequence length="318" mass="34602">MKNSIFLFISFLCAMPAMAQHIGFEQKDYRAIGVYDRWEDSPFRDGRLEGHTAITTNPDRRGNTSDKVVAFRRSHLASNIYGVRIDLAKPFALTPQGKVVHVLVNRPQGGRVMLVGLGKRHDRVGQTADVEQFWVYSTTDVPHGQWADAVFPIKSANGVDIHSLVLVPDAESTHTLAADWIAYVDDILVDDSSEPRISLNSAKGAAAEAADAQQTTASVTAASRNGTVVAADGQTLNNFLAEKNKALVVKVLPAPGFGCKGLRVRFGHKLAGPQKVGGQQMWQEAYIGDKQFNNGQCVIPAEYIVGEVEIEGDFISVK</sequence>
<protein>
    <submittedName>
        <fullName evidence="2">Uncharacterized protein</fullName>
    </submittedName>
</protein>
<name>A0ABV1FMR3_9BACT</name>
<feature type="signal peptide" evidence="1">
    <location>
        <begin position="1"/>
        <end position="19"/>
    </location>
</feature>
<gene>
    <name evidence="2" type="ORF">AAAT34_01335</name>
</gene>
<dbReference type="Proteomes" id="UP001487296">
    <property type="component" value="Unassembled WGS sequence"/>
</dbReference>
<reference evidence="2 3" key="1">
    <citation type="submission" date="2024-04" db="EMBL/GenBank/DDBJ databases">
        <title>Human intestinal bacterial collection.</title>
        <authorList>
            <person name="Pauvert C."/>
            <person name="Hitch T.C.A."/>
            <person name="Clavel T."/>
        </authorList>
    </citation>
    <scope>NUCLEOTIDE SEQUENCE [LARGE SCALE GENOMIC DNA]</scope>
    <source>
        <strain evidence="2 3">CLA-AA-H145</strain>
    </source>
</reference>
<organism evidence="2 3">
    <name type="scientific">Hallella faecis</name>
    <dbReference type="NCBI Taxonomy" id="2841596"/>
    <lineage>
        <taxon>Bacteria</taxon>
        <taxon>Pseudomonadati</taxon>
        <taxon>Bacteroidota</taxon>
        <taxon>Bacteroidia</taxon>
        <taxon>Bacteroidales</taxon>
        <taxon>Prevotellaceae</taxon>
        <taxon>Hallella</taxon>
    </lineage>
</organism>
<dbReference type="RefSeq" id="WP_215758681.1">
    <property type="nucleotide sequence ID" value="NZ_JAHKBE010000002.1"/>
</dbReference>
<comment type="caution">
    <text evidence="2">The sequence shown here is derived from an EMBL/GenBank/DDBJ whole genome shotgun (WGS) entry which is preliminary data.</text>
</comment>
<evidence type="ECO:0000313" key="3">
    <source>
        <dbReference type="Proteomes" id="UP001487296"/>
    </source>
</evidence>
<feature type="chain" id="PRO_5046868252" evidence="1">
    <location>
        <begin position="20"/>
        <end position="318"/>
    </location>
</feature>
<evidence type="ECO:0000313" key="2">
    <source>
        <dbReference type="EMBL" id="MEQ2485693.1"/>
    </source>
</evidence>
<keyword evidence="3" id="KW-1185">Reference proteome</keyword>
<accession>A0ABV1FMR3</accession>
<evidence type="ECO:0000256" key="1">
    <source>
        <dbReference type="SAM" id="SignalP"/>
    </source>
</evidence>